<evidence type="ECO:0000256" key="1">
    <source>
        <dbReference type="SAM" id="MobiDB-lite"/>
    </source>
</evidence>
<accession>A0A852Z2R4</accession>
<sequence>MLGSGGHFLPRSKYCSTTFTELRHVRAEHQRGAHLAELGIDETDSIEVLGDWSTPGGLDVRPPRGRGQHAHPAEVGPRLPHLDQARRRAAVGVGLGAVVLARVGGEGPPGVLAGLGVGGAGRSVDVESR</sequence>
<reference evidence="2 3" key="1">
    <citation type="submission" date="2020-07" db="EMBL/GenBank/DDBJ databases">
        <title>Genomic Encyclopedia of Type Strains, Phase III (KMG-III): the genomes of soil and plant-associated and newly described type strains.</title>
        <authorList>
            <person name="Whitman W."/>
        </authorList>
    </citation>
    <scope>NUCLEOTIDE SEQUENCE [LARGE SCALE GENOMIC DNA]</scope>
    <source>
        <strain evidence="2 3">CECT 8576</strain>
    </source>
</reference>
<dbReference type="Proteomes" id="UP000548304">
    <property type="component" value="Unassembled WGS sequence"/>
</dbReference>
<dbReference type="AlphaFoldDB" id="A0A852Z2R4"/>
<dbReference type="InterPro" id="IPR046828">
    <property type="entry name" value="RepSA"/>
</dbReference>
<feature type="compositionally biased region" description="Gly residues" evidence="1">
    <location>
        <begin position="110"/>
        <end position="121"/>
    </location>
</feature>
<gene>
    <name evidence="2" type="ORF">FHR84_002893</name>
</gene>
<organism evidence="2 3">
    <name type="scientific">Actinopolyspora biskrensis</name>
    <dbReference type="NCBI Taxonomy" id="1470178"/>
    <lineage>
        <taxon>Bacteria</taxon>
        <taxon>Bacillati</taxon>
        <taxon>Actinomycetota</taxon>
        <taxon>Actinomycetes</taxon>
        <taxon>Actinopolysporales</taxon>
        <taxon>Actinopolysporaceae</taxon>
        <taxon>Actinopolyspora</taxon>
    </lineage>
</organism>
<proteinExistence type="predicted"/>
<name>A0A852Z2R4_9ACTN</name>
<feature type="region of interest" description="Disordered" evidence="1">
    <location>
        <begin position="110"/>
        <end position="129"/>
    </location>
</feature>
<evidence type="ECO:0000313" key="3">
    <source>
        <dbReference type="Proteomes" id="UP000548304"/>
    </source>
</evidence>
<protein>
    <submittedName>
        <fullName evidence="2">Uncharacterized protein</fullName>
    </submittedName>
</protein>
<keyword evidence="3" id="KW-1185">Reference proteome</keyword>
<evidence type="ECO:0000313" key="2">
    <source>
        <dbReference type="EMBL" id="NYH79555.1"/>
    </source>
</evidence>
<comment type="caution">
    <text evidence="2">The sequence shown here is derived from an EMBL/GenBank/DDBJ whole genome shotgun (WGS) entry which is preliminary data.</text>
</comment>
<feature type="region of interest" description="Disordered" evidence="1">
    <location>
        <begin position="51"/>
        <end position="81"/>
    </location>
</feature>
<dbReference type="Pfam" id="PF20199">
    <property type="entry name" value="RepSA"/>
    <property type="match status" value="1"/>
</dbReference>
<dbReference type="EMBL" id="JACBYW010000005">
    <property type="protein sequence ID" value="NYH79555.1"/>
    <property type="molecule type" value="Genomic_DNA"/>
</dbReference>